<gene>
    <name evidence="5" type="ORF">GSTENG00000873001</name>
</gene>
<sequence length="128" mass="14485">GGRIHHHCITFLSSRPWCSLTHNFDRDRQFGFCAPNPARAGGRCYETSHLRYFDAGESWGRIHYGTWSSARVRPGKSRAKKSATQVRLGALPTWTGWRVKFRLNAGFRSLQIAIGLRRDRVSSPGSVL</sequence>
<feature type="non-terminal residue" evidence="5">
    <location>
        <position position="1"/>
    </location>
</feature>
<name>Q4TGX9_TETNG</name>
<accession>Q4TGX9</accession>
<dbReference type="KEGG" id="tng:GSTEN00000873G001"/>
<keyword evidence="1" id="KW-0677">Repeat</keyword>
<dbReference type="OrthoDB" id="406838at2759"/>
<reference evidence="5" key="1">
    <citation type="journal article" date="2004" name="Nature">
        <title>Genome duplication in the teleost fish Tetraodon nigroviridis reveals the early vertebrate proto-karyotype.</title>
        <authorList>
            <person name="Jaillon O."/>
            <person name="Aury J.-M."/>
            <person name="Brunet F."/>
            <person name="Petit J.-L."/>
            <person name="Stange-Thomann N."/>
            <person name="Mauceli E."/>
            <person name="Bouneau L."/>
            <person name="Fischer C."/>
            <person name="Ozouf-Costaz C."/>
            <person name="Bernot A."/>
            <person name="Nicaud S."/>
            <person name="Jaffe D."/>
            <person name="Fisher S."/>
            <person name="Lutfalla G."/>
            <person name="Dossat C."/>
            <person name="Segurens B."/>
            <person name="Dasilva C."/>
            <person name="Salanoubat M."/>
            <person name="Levy M."/>
            <person name="Boudet N."/>
            <person name="Castellano S."/>
            <person name="Anthouard V."/>
            <person name="Jubin C."/>
            <person name="Castelli V."/>
            <person name="Katinka M."/>
            <person name="Vacherie B."/>
            <person name="Biemont C."/>
            <person name="Skalli Z."/>
            <person name="Cattolico L."/>
            <person name="Poulain J."/>
            <person name="De Berardinis V."/>
            <person name="Cruaud C."/>
            <person name="Duprat S."/>
            <person name="Brottier P."/>
            <person name="Coutanceau J.-P."/>
            <person name="Gouzy J."/>
            <person name="Parra G."/>
            <person name="Lardier G."/>
            <person name="Chapple C."/>
            <person name="McKernan K.J."/>
            <person name="McEwan P."/>
            <person name="Bosak S."/>
            <person name="Kellis M."/>
            <person name="Volff J.-N."/>
            <person name="Guigo R."/>
            <person name="Zody M.C."/>
            <person name="Mesirov J."/>
            <person name="Lindblad-Toh K."/>
            <person name="Birren B."/>
            <person name="Nusbaum C."/>
            <person name="Kahn D."/>
            <person name="Robinson-Rechavi M."/>
            <person name="Laudet V."/>
            <person name="Schachter V."/>
            <person name="Quetier F."/>
            <person name="Saurin W."/>
            <person name="Scarpelli C."/>
            <person name="Wincker P."/>
            <person name="Lander E.S."/>
            <person name="Weissenbach J."/>
            <person name="Roest Crollius H."/>
        </authorList>
    </citation>
    <scope>NUCLEOTIDE SEQUENCE [LARGE SCALE GENOMIC DNA]</scope>
</reference>
<protein>
    <submittedName>
        <fullName evidence="5">(spotted green pufferfish) hypothetical protein</fullName>
    </submittedName>
</protein>
<keyword evidence="2" id="KW-1015">Disulfide bond</keyword>
<dbReference type="SUPFAM" id="SSF57440">
    <property type="entry name" value="Kringle-like"/>
    <property type="match status" value="1"/>
</dbReference>
<dbReference type="PROSITE" id="PS51092">
    <property type="entry name" value="FN2_2"/>
    <property type="match status" value="1"/>
</dbReference>
<evidence type="ECO:0000313" key="5">
    <source>
        <dbReference type="EMBL" id="CAF87853.1"/>
    </source>
</evidence>
<evidence type="ECO:0000256" key="2">
    <source>
        <dbReference type="ARBA" id="ARBA00023157"/>
    </source>
</evidence>
<comment type="caution">
    <text evidence="3">Lacks conserved residue(s) required for the propagation of feature annotation.</text>
</comment>
<evidence type="ECO:0000256" key="1">
    <source>
        <dbReference type="ARBA" id="ARBA00022737"/>
    </source>
</evidence>
<evidence type="ECO:0000256" key="3">
    <source>
        <dbReference type="PROSITE-ProRule" id="PRU00479"/>
    </source>
</evidence>
<comment type="caution">
    <text evidence="5">The sequence shown here is derived from an EMBL/GenBank/DDBJ whole genome shotgun (WGS) entry which is preliminary data.</text>
</comment>
<reference evidence="5" key="2">
    <citation type="submission" date="2004-02" db="EMBL/GenBank/DDBJ databases">
        <authorList>
            <consortium name="Genoscope"/>
            <consortium name="Whitehead Institute Centre for Genome Research"/>
        </authorList>
    </citation>
    <scope>NUCLEOTIDE SEQUENCE</scope>
</reference>
<dbReference type="AlphaFoldDB" id="Q4TGX9"/>
<evidence type="ECO:0000259" key="4">
    <source>
        <dbReference type="PROSITE" id="PS51092"/>
    </source>
</evidence>
<dbReference type="EMBL" id="CAAE01003394">
    <property type="protein sequence ID" value="CAF87853.1"/>
    <property type="molecule type" value="Genomic_DNA"/>
</dbReference>
<dbReference type="InterPro" id="IPR013806">
    <property type="entry name" value="Kringle-like"/>
</dbReference>
<dbReference type="InterPro" id="IPR000562">
    <property type="entry name" value="FN_type2_dom"/>
</dbReference>
<dbReference type="InterPro" id="IPR036943">
    <property type="entry name" value="FN_type2_sf"/>
</dbReference>
<feature type="domain" description="Fibronectin type-II" evidence="4">
    <location>
        <begin position="1"/>
        <end position="35"/>
    </location>
</feature>
<dbReference type="Gene3D" id="2.10.10.10">
    <property type="entry name" value="Fibronectin, type II, collagen-binding"/>
    <property type="match status" value="1"/>
</dbReference>
<dbReference type="SMART" id="SM00059">
    <property type="entry name" value="FN2"/>
    <property type="match status" value="1"/>
</dbReference>
<proteinExistence type="predicted"/>
<dbReference type="Pfam" id="PF00040">
    <property type="entry name" value="fn2"/>
    <property type="match status" value="1"/>
</dbReference>
<organism evidence="5">
    <name type="scientific">Tetraodon nigroviridis</name>
    <name type="common">Spotted green pufferfish</name>
    <name type="synonym">Chelonodon nigroviridis</name>
    <dbReference type="NCBI Taxonomy" id="99883"/>
    <lineage>
        <taxon>Eukaryota</taxon>
        <taxon>Metazoa</taxon>
        <taxon>Chordata</taxon>
        <taxon>Craniata</taxon>
        <taxon>Vertebrata</taxon>
        <taxon>Euteleostomi</taxon>
        <taxon>Actinopterygii</taxon>
        <taxon>Neopterygii</taxon>
        <taxon>Teleostei</taxon>
        <taxon>Neoteleostei</taxon>
        <taxon>Acanthomorphata</taxon>
        <taxon>Eupercaria</taxon>
        <taxon>Tetraodontiformes</taxon>
        <taxon>Tetradontoidea</taxon>
        <taxon>Tetraodontidae</taxon>
        <taxon>Tetraodon</taxon>
    </lineage>
</organism>